<dbReference type="Proteomes" id="UP001151760">
    <property type="component" value="Unassembled WGS sequence"/>
</dbReference>
<evidence type="ECO:0000313" key="3">
    <source>
        <dbReference type="Proteomes" id="UP001151760"/>
    </source>
</evidence>
<name>A0ABQ5DJ03_9ASTR</name>
<evidence type="ECO:0000313" key="2">
    <source>
        <dbReference type="EMBL" id="GJT36789.1"/>
    </source>
</evidence>
<gene>
    <name evidence="2" type="ORF">Tco_0936654</name>
</gene>
<dbReference type="EMBL" id="BQNB010015169">
    <property type="protein sequence ID" value="GJT36789.1"/>
    <property type="molecule type" value="Genomic_DNA"/>
</dbReference>
<dbReference type="Pfam" id="PF02992">
    <property type="entry name" value="Transposase_21"/>
    <property type="match status" value="1"/>
</dbReference>
<reference evidence="2" key="2">
    <citation type="submission" date="2022-01" db="EMBL/GenBank/DDBJ databases">
        <authorList>
            <person name="Yamashiro T."/>
            <person name="Shiraishi A."/>
            <person name="Satake H."/>
            <person name="Nakayama K."/>
        </authorList>
    </citation>
    <scope>NUCLEOTIDE SEQUENCE</scope>
</reference>
<proteinExistence type="predicted"/>
<accession>A0ABQ5DJ03</accession>
<comment type="caution">
    <text evidence="2">The sequence shown here is derived from an EMBL/GenBank/DDBJ whole genome shotgun (WGS) entry which is preliminary data.</text>
</comment>
<reference evidence="2" key="1">
    <citation type="journal article" date="2022" name="Int. J. Mol. Sci.">
        <title>Draft Genome of Tanacetum Coccineum: Genomic Comparison of Closely Related Tanacetum-Family Plants.</title>
        <authorList>
            <person name="Yamashiro T."/>
            <person name="Shiraishi A."/>
            <person name="Nakayama K."/>
            <person name="Satake H."/>
        </authorList>
    </citation>
    <scope>NUCLEOTIDE SEQUENCE</scope>
</reference>
<keyword evidence="1" id="KW-0175">Coiled coil</keyword>
<keyword evidence="3" id="KW-1185">Reference proteome</keyword>
<sequence length="460" mass="52639">MTWHATGKSTENDKMQHHVDGKAWKNFYTRYPNFVAEPSDIRLGLATDGFNPFGNLSVETIDAATSERHMARQCTQPKRPRNAAWFKNKAMLAEAHEFGQILDEEKLAFLADPGIPDGQAAQKTIPNNAALKTEDLDAYDSDCDDVSNAKVVLMANLSNYGYDVISEVPHSESYHNAMDNQSVHEMQNFEQTLAANFLVNEITSGSNIIPYSQYLQETQQEKANQEKNNESLTVELARYKERVKTFKQRLNIDLSTREKIIDSQIDEMIKEKLTLKQQIESLEQKLSNQIKERESLLQTFTVFKNESKEKESKYIDKEIDLEKKIKELDNIVYKVGQSAQTKAQRIKPTLYDGSVISSQHAVIPVIDNEETLILEEVSRSKMLAKQNDPVSKEKKINTTPINYVELNQLSEDFGKCFVPQQELSADSKNNYDFVLALNNNYLDQIVPNNSHFYFFSSYRT</sequence>
<dbReference type="InterPro" id="IPR004242">
    <property type="entry name" value="Transposase_21"/>
</dbReference>
<evidence type="ECO:0000256" key="1">
    <source>
        <dbReference type="SAM" id="Coils"/>
    </source>
</evidence>
<feature type="coiled-coil region" evidence="1">
    <location>
        <begin position="215"/>
        <end position="299"/>
    </location>
</feature>
<organism evidence="2 3">
    <name type="scientific">Tanacetum coccineum</name>
    <dbReference type="NCBI Taxonomy" id="301880"/>
    <lineage>
        <taxon>Eukaryota</taxon>
        <taxon>Viridiplantae</taxon>
        <taxon>Streptophyta</taxon>
        <taxon>Embryophyta</taxon>
        <taxon>Tracheophyta</taxon>
        <taxon>Spermatophyta</taxon>
        <taxon>Magnoliopsida</taxon>
        <taxon>eudicotyledons</taxon>
        <taxon>Gunneridae</taxon>
        <taxon>Pentapetalae</taxon>
        <taxon>asterids</taxon>
        <taxon>campanulids</taxon>
        <taxon>Asterales</taxon>
        <taxon>Asteraceae</taxon>
        <taxon>Asteroideae</taxon>
        <taxon>Anthemideae</taxon>
        <taxon>Anthemidinae</taxon>
        <taxon>Tanacetum</taxon>
    </lineage>
</organism>
<protein>
    <submittedName>
        <fullName evidence="2">Retrovirus-related pol polyprotein from transposon TNT 1-94</fullName>
    </submittedName>
</protein>